<evidence type="ECO:0000313" key="2">
    <source>
        <dbReference type="EMBL" id="BDR81305.1"/>
    </source>
</evidence>
<evidence type="ECO:0000313" key="4">
    <source>
        <dbReference type="Proteomes" id="UP000290921"/>
    </source>
</evidence>
<keyword evidence="1" id="KW-0472">Membrane</keyword>
<protein>
    <recommendedName>
        <fullName evidence="6">Fimbrial assembly protein</fullName>
    </recommendedName>
</protein>
<feature type="transmembrane region" description="Helical" evidence="1">
    <location>
        <begin position="22"/>
        <end position="41"/>
    </location>
</feature>
<name>A0A4Q0VCN3_CLOTA</name>
<accession>A0A4Q0VCN3</accession>
<dbReference type="EMBL" id="QMAP01000004">
    <property type="protein sequence ID" value="RXI49444.1"/>
    <property type="molecule type" value="Genomic_DNA"/>
</dbReference>
<keyword evidence="1" id="KW-1133">Transmembrane helix</keyword>
<evidence type="ECO:0008006" key="6">
    <source>
        <dbReference type="Google" id="ProtNLM"/>
    </source>
</evidence>
<reference evidence="2 5" key="2">
    <citation type="submission" date="2022-09" db="EMBL/GenBank/DDBJ databases">
        <title>complete genome sequences of Clostridium tetani str. KHSU-234311-028 isolated from soil.</title>
        <authorList>
            <person name="Sekizuka T."/>
            <person name="Shitada C."/>
            <person name="Takahashi M."/>
            <person name="Kuroda M."/>
        </authorList>
    </citation>
    <scope>NUCLEOTIDE SEQUENCE [LARGE SCALE GENOMIC DNA]</scope>
    <source>
        <strain evidence="2 5">KHSU-234311-028</strain>
    </source>
</reference>
<evidence type="ECO:0000256" key="1">
    <source>
        <dbReference type="SAM" id="Phobius"/>
    </source>
</evidence>
<dbReference type="Proteomes" id="UP001321763">
    <property type="component" value="Chromosome"/>
</dbReference>
<sequence length="151" mass="18104">MKEFNFIPEEYLNEKNLKIDSLLRNIIKVLFVFIVSTLFILNKNSKKLNLLKREEMDLKSKMVFEKYELEEHTFYLWKYSMNILKDHMSLEKIELSKDNLILNGIGDIKTYKNLLEVLEDSKNIRLLEFKSPNNENEFKYTVTVEVGKNEK</sequence>
<gene>
    <name evidence="3" type="ORF">DP130_05155</name>
    <name evidence="2" type="ORF">K234311028_15510</name>
</gene>
<organism evidence="3 4">
    <name type="scientific">Clostridium tetani</name>
    <dbReference type="NCBI Taxonomy" id="1513"/>
    <lineage>
        <taxon>Bacteria</taxon>
        <taxon>Bacillati</taxon>
        <taxon>Bacillota</taxon>
        <taxon>Clostridia</taxon>
        <taxon>Eubacteriales</taxon>
        <taxon>Clostridiaceae</taxon>
        <taxon>Clostridium</taxon>
    </lineage>
</organism>
<proteinExistence type="predicted"/>
<reference evidence="3 4" key="1">
    <citation type="submission" date="2018-06" db="EMBL/GenBank/DDBJ databases">
        <title>Genome conservation of Clostridium tetani.</title>
        <authorList>
            <person name="Bruggemann H."/>
            <person name="Popoff M.R."/>
        </authorList>
    </citation>
    <scope>NUCLEOTIDE SEQUENCE [LARGE SCALE GENOMIC DNA]</scope>
    <source>
        <strain evidence="3 4">2017.061</strain>
    </source>
</reference>
<dbReference type="AlphaFoldDB" id="A0A4Q0VCN3"/>
<dbReference type="EMBL" id="AP026818">
    <property type="protein sequence ID" value="BDR81305.1"/>
    <property type="molecule type" value="Genomic_DNA"/>
</dbReference>
<keyword evidence="1" id="KW-0812">Transmembrane</keyword>
<evidence type="ECO:0000313" key="3">
    <source>
        <dbReference type="EMBL" id="RXI49444.1"/>
    </source>
</evidence>
<dbReference type="RefSeq" id="WP_129030132.1">
    <property type="nucleotide sequence ID" value="NZ_AP026806.1"/>
</dbReference>
<dbReference type="Proteomes" id="UP000290921">
    <property type="component" value="Unassembled WGS sequence"/>
</dbReference>
<evidence type="ECO:0000313" key="5">
    <source>
        <dbReference type="Proteomes" id="UP001321763"/>
    </source>
</evidence>